<dbReference type="GO" id="GO:0003677">
    <property type="term" value="F:DNA binding"/>
    <property type="evidence" value="ECO:0007669"/>
    <property type="project" value="InterPro"/>
</dbReference>
<dbReference type="GO" id="GO:0016301">
    <property type="term" value="F:kinase activity"/>
    <property type="evidence" value="ECO:0007669"/>
    <property type="project" value="UniProtKB-KW"/>
</dbReference>
<feature type="domain" description="Transcription elongation factor GreA/GreB C-terminal" evidence="2">
    <location>
        <begin position="86"/>
        <end position="156"/>
    </location>
</feature>
<feature type="region of interest" description="Disordered" evidence="1">
    <location>
        <begin position="1"/>
        <end position="28"/>
    </location>
</feature>
<evidence type="ECO:0000256" key="1">
    <source>
        <dbReference type="SAM" id="MobiDB-lite"/>
    </source>
</evidence>
<keyword evidence="3" id="KW-0808">Transferase</keyword>
<dbReference type="InterPro" id="IPR036953">
    <property type="entry name" value="GreA/GreB_C_sf"/>
</dbReference>
<comment type="caution">
    <text evidence="3">The sequence shown here is derived from an EMBL/GenBank/DDBJ whole genome shotgun (WGS) entry which is preliminary data.</text>
</comment>
<dbReference type="Pfam" id="PF01272">
    <property type="entry name" value="GreA_GreB"/>
    <property type="match status" value="1"/>
</dbReference>
<organism evidence="3 4">
    <name type="scientific">Rhodovulum sulfidophilum</name>
    <name type="common">Rhodobacter sulfidophilus</name>
    <dbReference type="NCBI Taxonomy" id="35806"/>
    <lineage>
        <taxon>Bacteria</taxon>
        <taxon>Pseudomonadati</taxon>
        <taxon>Pseudomonadota</taxon>
        <taxon>Alphaproteobacteria</taxon>
        <taxon>Rhodobacterales</taxon>
        <taxon>Paracoccaceae</taxon>
        <taxon>Rhodovulum</taxon>
    </lineage>
</organism>
<evidence type="ECO:0000313" key="3">
    <source>
        <dbReference type="EMBL" id="PZQ48988.1"/>
    </source>
</evidence>
<dbReference type="SUPFAM" id="SSF54534">
    <property type="entry name" value="FKBP-like"/>
    <property type="match status" value="1"/>
</dbReference>
<dbReference type="GO" id="GO:0070063">
    <property type="term" value="F:RNA polymerase binding"/>
    <property type="evidence" value="ECO:0007669"/>
    <property type="project" value="InterPro"/>
</dbReference>
<dbReference type="Proteomes" id="UP000249185">
    <property type="component" value="Unassembled WGS sequence"/>
</dbReference>
<dbReference type="InterPro" id="IPR001437">
    <property type="entry name" value="Tscrpt_elong_fac_GreA/B_C"/>
</dbReference>
<dbReference type="EMBL" id="QFPW01000009">
    <property type="protein sequence ID" value="PZQ48988.1"/>
    <property type="molecule type" value="Genomic_DNA"/>
</dbReference>
<proteinExistence type="predicted"/>
<evidence type="ECO:0000259" key="2">
    <source>
        <dbReference type="Pfam" id="PF01272"/>
    </source>
</evidence>
<accession>A0A2W5N8W7</accession>
<name>A0A2W5N8W7_RHOSU</name>
<dbReference type="PANTHER" id="PTHR30437:SF6">
    <property type="entry name" value="TRANSCRIPTION ELONGATION FACTOR GREB"/>
    <property type="match status" value="1"/>
</dbReference>
<dbReference type="Gene3D" id="3.10.50.30">
    <property type="entry name" value="Transcription elongation factor, GreA/GreB, C-terminal domain"/>
    <property type="match status" value="1"/>
</dbReference>
<sequence length="165" mass="17758">MSRAFVREDDGSRPEAPPDIPVSAAPNLVTPRGLRLIEAEIARLDAAIDAADPEGEEAARLRRDLRYWNLRHATARLTHPKPEDPAAQFGSRVTYETEEGERRTVTITGEDEADPARGLLAYTAPVARALIGAEAGSSVTLTLGARQVELEIVAVETPPNDAPDA</sequence>
<evidence type="ECO:0000313" key="4">
    <source>
        <dbReference type="Proteomes" id="UP000249185"/>
    </source>
</evidence>
<protein>
    <submittedName>
        <fullName evidence="3">Nucleoside-diphosphate kinase</fullName>
    </submittedName>
</protein>
<keyword evidence="3" id="KW-0418">Kinase</keyword>
<feature type="compositionally biased region" description="Basic and acidic residues" evidence="1">
    <location>
        <begin position="1"/>
        <end position="13"/>
    </location>
</feature>
<dbReference type="InterPro" id="IPR023459">
    <property type="entry name" value="Tscrpt_elong_fac_GreA/B_fam"/>
</dbReference>
<dbReference type="PANTHER" id="PTHR30437">
    <property type="entry name" value="TRANSCRIPTION ELONGATION FACTOR GREA"/>
    <property type="match status" value="1"/>
</dbReference>
<dbReference type="AlphaFoldDB" id="A0A2W5N8W7"/>
<dbReference type="GO" id="GO:0006354">
    <property type="term" value="P:DNA-templated transcription elongation"/>
    <property type="evidence" value="ECO:0007669"/>
    <property type="project" value="TreeGrafter"/>
</dbReference>
<reference evidence="3 4" key="1">
    <citation type="submission" date="2017-08" db="EMBL/GenBank/DDBJ databases">
        <title>Infants hospitalized years apart are colonized by the same room-sourced microbial strains.</title>
        <authorList>
            <person name="Brooks B."/>
            <person name="Olm M.R."/>
            <person name="Firek B.A."/>
            <person name="Baker R."/>
            <person name="Thomas B.C."/>
            <person name="Morowitz M.J."/>
            <person name="Banfield J.F."/>
        </authorList>
    </citation>
    <scope>NUCLEOTIDE SEQUENCE [LARGE SCALE GENOMIC DNA]</scope>
    <source>
        <strain evidence="3">S2_005_002_R2_34</strain>
    </source>
</reference>
<dbReference type="GO" id="GO:0032784">
    <property type="term" value="P:regulation of DNA-templated transcription elongation"/>
    <property type="evidence" value="ECO:0007669"/>
    <property type="project" value="InterPro"/>
</dbReference>
<feature type="region of interest" description="Disordered" evidence="1">
    <location>
        <begin position="78"/>
        <end position="103"/>
    </location>
</feature>
<gene>
    <name evidence="3" type="ORF">DI556_12635</name>
</gene>